<name>A0A5E4QH98_9NEOP</name>
<feature type="signal peptide" evidence="3">
    <location>
        <begin position="1"/>
        <end position="21"/>
    </location>
</feature>
<keyword evidence="2" id="KW-1133">Transmembrane helix</keyword>
<keyword evidence="6" id="KW-1185">Reference proteome</keyword>
<feature type="transmembrane region" description="Helical" evidence="2">
    <location>
        <begin position="319"/>
        <end position="343"/>
    </location>
</feature>
<gene>
    <name evidence="5" type="ORF">LSINAPIS_LOCUS8541</name>
</gene>
<feature type="transmembrane region" description="Helical" evidence="2">
    <location>
        <begin position="452"/>
        <end position="474"/>
    </location>
</feature>
<dbReference type="Pfam" id="PF20146">
    <property type="entry name" value="NRF"/>
    <property type="match status" value="1"/>
</dbReference>
<evidence type="ECO:0000256" key="1">
    <source>
        <dbReference type="SAM" id="MobiDB-lite"/>
    </source>
</evidence>
<feature type="transmembrane region" description="Helical" evidence="2">
    <location>
        <begin position="212"/>
        <end position="235"/>
    </location>
</feature>
<feature type="region of interest" description="Disordered" evidence="1">
    <location>
        <begin position="678"/>
        <end position="712"/>
    </location>
</feature>
<feature type="transmembrane region" description="Helical" evidence="2">
    <location>
        <begin position="494"/>
        <end position="518"/>
    </location>
</feature>
<proteinExistence type="predicted"/>
<feature type="transmembrane region" description="Helical" evidence="2">
    <location>
        <begin position="648"/>
        <end position="673"/>
    </location>
</feature>
<feature type="transmembrane region" description="Helical" evidence="2">
    <location>
        <begin position="363"/>
        <end position="381"/>
    </location>
</feature>
<keyword evidence="2" id="KW-0472">Membrane</keyword>
<organism evidence="5 6">
    <name type="scientific">Leptidea sinapis</name>
    <dbReference type="NCBI Taxonomy" id="189913"/>
    <lineage>
        <taxon>Eukaryota</taxon>
        <taxon>Metazoa</taxon>
        <taxon>Ecdysozoa</taxon>
        <taxon>Arthropoda</taxon>
        <taxon>Hexapoda</taxon>
        <taxon>Insecta</taxon>
        <taxon>Pterygota</taxon>
        <taxon>Neoptera</taxon>
        <taxon>Endopterygota</taxon>
        <taxon>Lepidoptera</taxon>
        <taxon>Glossata</taxon>
        <taxon>Ditrysia</taxon>
        <taxon>Papilionoidea</taxon>
        <taxon>Pieridae</taxon>
        <taxon>Dismorphiinae</taxon>
        <taxon>Leptidea</taxon>
    </lineage>
</organism>
<feature type="domain" description="Nose resistant-to-fluoxetine protein N-terminal" evidence="4">
    <location>
        <begin position="43"/>
        <end position="201"/>
    </location>
</feature>
<protein>
    <recommendedName>
        <fullName evidence="4">Nose resistant-to-fluoxetine protein N-terminal domain-containing protein</fullName>
    </recommendedName>
</protein>
<dbReference type="SMART" id="SM00703">
    <property type="entry name" value="NRF"/>
    <property type="match status" value="1"/>
</dbReference>
<dbReference type="PANTHER" id="PTHR11161:SF0">
    <property type="entry name" value="O-ACYLTRANSFERASE LIKE PROTEIN"/>
    <property type="match status" value="1"/>
</dbReference>
<dbReference type="Proteomes" id="UP000324832">
    <property type="component" value="Unassembled WGS sequence"/>
</dbReference>
<evidence type="ECO:0000256" key="3">
    <source>
        <dbReference type="SAM" id="SignalP"/>
    </source>
</evidence>
<dbReference type="InterPro" id="IPR052728">
    <property type="entry name" value="O2_lipid_transport_reg"/>
</dbReference>
<evidence type="ECO:0000259" key="4">
    <source>
        <dbReference type="SMART" id="SM00703"/>
    </source>
</evidence>
<dbReference type="GO" id="GO:0016747">
    <property type="term" value="F:acyltransferase activity, transferring groups other than amino-acyl groups"/>
    <property type="evidence" value="ECO:0007669"/>
    <property type="project" value="InterPro"/>
</dbReference>
<feature type="transmembrane region" description="Helical" evidence="2">
    <location>
        <begin position="426"/>
        <end position="445"/>
    </location>
</feature>
<dbReference type="EMBL" id="FZQP02003079">
    <property type="protein sequence ID" value="VVC97206.1"/>
    <property type="molecule type" value="Genomic_DNA"/>
</dbReference>
<feature type="transmembrane region" description="Helical" evidence="2">
    <location>
        <begin position="530"/>
        <end position="554"/>
    </location>
</feature>
<dbReference type="Pfam" id="PF01757">
    <property type="entry name" value="Acyl_transf_3"/>
    <property type="match status" value="1"/>
</dbReference>
<feature type="transmembrane region" description="Helical" evidence="2">
    <location>
        <begin position="574"/>
        <end position="598"/>
    </location>
</feature>
<evidence type="ECO:0000256" key="2">
    <source>
        <dbReference type="SAM" id="Phobius"/>
    </source>
</evidence>
<dbReference type="PANTHER" id="PTHR11161">
    <property type="entry name" value="O-ACYLTRANSFERASE"/>
    <property type="match status" value="1"/>
</dbReference>
<keyword evidence="3" id="KW-0732">Signal</keyword>
<keyword evidence="2" id="KW-0812">Transmembrane</keyword>
<dbReference type="InterPro" id="IPR002656">
    <property type="entry name" value="Acyl_transf_3_dom"/>
</dbReference>
<evidence type="ECO:0000313" key="6">
    <source>
        <dbReference type="Proteomes" id="UP000324832"/>
    </source>
</evidence>
<feature type="chain" id="PRO_5023091220" description="Nose resistant-to-fluoxetine protein N-terminal domain-containing protein" evidence="3">
    <location>
        <begin position="22"/>
        <end position="712"/>
    </location>
</feature>
<feature type="transmembrane region" description="Helical" evidence="2">
    <location>
        <begin position="610"/>
        <end position="628"/>
    </location>
</feature>
<dbReference type="InterPro" id="IPR006621">
    <property type="entry name" value="Nose-resist-to-fluoxetine_N"/>
</dbReference>
<accession>A0A5E4QH98</accession>
<evidence type="ECO:0000313" key="5">
    <source>
        <dbReference type="EMBL" id="VVC97206.1"/>
    </source>
</evidence>
<sequence>MALTKVFLLLTCFVFGVKCQASTIDEIPTGPFDQKLLQSVLNPELCETEIRHLVWQNQISLLEFLDAGIRIPRSLLMGNLVDLGNYDQCLGIKATSRSPAIEGKYCTVRIPLSQNLTVPFQFTNGQMKLVNVRDLITQRLKSRGIDTDRLMRNTEEDLVIEGLLNMELKFGICLPKTCTPHEWITYMLTNVSMVGLKYTTEICRLPNDKQWVVFDTLATIVFLLLALITVISTSYDLHCTFTLKLDPKKINPTNRMFSLYTNTKRLVTFGKTANALECLDGIRSVSMMWVIIGHTFSMYSSYANVLDAVDFLTSSDSTWISSGIFAVDTFFTMTGILLVYTTVGKIKPMQLIKGLHFFYLNRIFRLFPLLGALVLLEGSFYHRITDGPQWGGVAINTDNCRRWWWTTLLYVQNYVNPREICIPHSWYLAIDMQLHIISPLILVWVLTNRRKLVWSVLCASIIGITTAATIFNFFKNLPSTNASLIRNDEQDRYMAVFYQNTLTRASPFLIGMAYGYLLNITKGKKVKLPGVLATLLWILAGFMFATVFIMSYNILQLDWDNQLGDNMYNSFARLIWSTALGWLIFACVHGYAGPLNWFLCLPVWKLPARISYAMFLYHYAFMFIYSGMKRAPIFFTFSSTMVDFFALLAWSYIVGFVATVFIDAPFSILLKMMMGGGGGKKRREPRPAKTEAQVENGEPTRTEITNVDEKKE</sequence>
<reference evidence="5 6" key="1">
    <citation type="submission" date="2017-07" db="EMBL/GenBank/DDBJ databases">
        <authorList>
            <person name="Talla V."/>
            <person name="Backstrom N."/>
        </authorList>
    </citation>
    <scope>NUCLEOTIDE SEQUENCE [LARGE SCALE GENOMIC DNA]</scope>
</reference>
<dbReference type="AlphaFoldDB" id="A0A5E4QH98"/>